<name>A0A371JYL3_9GAMM</name>
<gene>
    <name evidence="1" type="ORF">DX914_17445</name>
</gene>
<evidence type="ECO:0000313" key="1">
    <source>
        <dbReference type="EMBL" id="RDZ26755.1"/>
    </source>
</evidence>
<keyword evidence="2" id="KW-1185">Reference proteome</keyword>
<dbReference type="AlphaFoldDB" id="A0A371JYL3"/>
<dbReference type="EMBL" id="QTSU01000003">
    <property type="protein sequence ID" value="RDZ26755.1"/>
    <property type="molecule type" value="Genomic_DNA"/>
</dbReference>
<comment type="caution">
    <text evidence="1">The sequence shown here is derived from an EMBL/GenBank/DDBJ whole genome shotgun (WGS) entry which is preliminary data.</text>
</comment>
<dbReference type="Proteomes" id="UP000264492">
    <property type="component" value="Unassembled WGS sequence"/>
</dbReference>
<reference evidence="1 2" key="1">
    <citation type="submission" date="2018-08" db="EMBL/GenBank/DDBJ databases">
        <title>Lysobacter sp. zong2l5, whole genome shotgun sequence.</title>
        <authorList>
            <person name="Zhang X."/>
            <person name="Feng G."/>
            <person name="Zhu H."/>
        </authorList>
    </citation>
    <scope>NUCLEOTIDE SEQUENCE [LARGE SCALE GENOMIC DNA]</scope>
    <source>
        <strain evidence="2">zong2l5</strain>
    </source>
</reference>
<sequence length="87" mass="9617">MQTEGAFMTTPKSHLEIALASIPVFTNDGELDAQEFDKLLALALRDQAIDDDEKRVLGNVFKQAELGELEPAVKERIAQARRLHGIA</sequence>
<accession>A0A371JYL3</accession>
<protein>
    <submittedName>
        <fullName evidence="1">Uncharacterized protein</fullName>
    </submittedName>
</protein>
<organism evidence="1 2">
    <name type="scientific">Lysobacter silvisoli</name>
    <dbReference type="NCBI Taxonomy" id="2293254"/>
    <lineage>
        <taxon>Bacteria</taxon>
        <taxon>Pseudomonadati</taxon>
        <taxon>Pseudomonadota</taxon>
        <taxon>Gammaproteobacteria</taxon>
        <taxon>Lysobacterales</taxon>
        <taxon>Lysobacteraceae</taxon>
        <taxon>Lysobacter</taxon>
    </lineage>
</organism>
<proteinExistence type="predicted"/>
<evidence type="ECO:0000313" key="2">
    <source>
        <dbReference type="Proteomes" id="UP000264492"/>
    </source>
</evidence>